<sequence length="74" mass="7959">MTRIGGGAGDQDMVNDFVIHLNWLGEGNKKSTKTSLLFAPAMWDGEAINNQVFTFAFAGDDALCFIGGNMVLCD</sequence>
<gene>
    <name evidence="1" type="ORF">NCTC13148_04281</name>
</gene>
<evidence type="ECO:0000313" key="1">
    <source>
        <dbReference type="EMBL" id="STL89287.1"/>
    </source>
</evidence>
<organism evidence="1 2">
    <name type="scientific">Escherichia coli</name>
    <dbReference type="NCBI Taxonomy" id="562"/>
    <lineage>
        <taxon>Bacteria</taxon>
        <taxon>Pseudomonadati</taxon>
        <taxon>Pseudomonadota</taxon>
        <taxon>Gammaproteobacteria</taxon>
        <taxon>Enterobacterales</taxon>
        <taxon>Enterobacteriaceae</taxon>
        <taxon>Escherichia</taxon>
    </lineage>
</organism>
<evidence type="ECO:0000313" key="2">
    <source>
        <dbReference type="Proteomes" id="UP000254255"/>
    </source>
</evidence>
<accession>A0A377CB76</accession>
<name>A0A377CB76_ECOLX</name>
<reference evidence="1 2" key="1">
    <citation type="submission" date="2018-06" db="EMBL/GenBank/DDBJ databases">
        <authorList>
            <consortium name="Pathogen Informatics"/>
            <person name="Doyle S."/>
        </authorList>
    </citation>
    <scope>NUCLEOTIDE SEQUENCE [LARGE SCALE GENOMIC DNA]</scope>
    <source>
        <strain evidence="1 2">NCTC13148</strain>
    </source>
</reference>
<dbReference type="AlphaFoldDB" id="A0A377CB76"/>
<dbReference type="Proteomes" id="UP000254255">
    <property type="component" value="Unassembled WGS sequence"/>
</dbReference>
<proteinExistence type="predicted"/>
<dbReference type="EMBL" id="UGET01000004">
    <property type="protein sequence ID" value="STL89287.1"/>
    <property type="molecule type" value="Genomic_DNA"/>
</dbReference>
<protein>
    <submittedName>
        <fullName evidence="1">Uncharacterized protein</fullName>
    </submittedName>
</protein>